<dbReference type="EMBL" id="AVOT02019048">
    <property type="protein sequence ID" value="MBW0506376.1"/>
    <property type="molecule type" value="Genomic_DNA"/>
</dbReference>
<name>A0A9Q3DTI4_9BASI</name>
<proteinExistence type="predicted"/>
<evidence type="ECO:0000313" key="3">
    <source>
        <dbReference type="Proteomes" id="UP000765509"/>
    </source>
</evidence>
<reference evidence="2" key="1">
    <citation type="submission" date="2021-03" db="EMBL/GenBank/DDBJ databases">
        <title>Draft genome sequence of rust myrtle Austropuccinia psidii MF-1, a brazilian biotype.</title>
        <authorList>
            <person name="Quecine M.C."/>
            <person name="Pachon D.M.R."/>
            <person name="Bonatelli M.L."/>
            <person name="Correr F.H."/>
            <person name="Franceschini L.M."/>
            <person name="Leite T.F."/>
            <person name="Margarido G.R.A."/>
            <person name="Almeida C.A."/>
            <person name="Ferrarezi J.A."/>
            <person name="Labate C.A."/>
        </authorList>
    </citation>
    <scope>NUCLEOTIDE SEQUENCE</scope>
    <source>
        <strain evidence="2">MF-1</strain>
    </source>
</reference>
<evidence type="ECO:0000313" key="2">
    <source>
        <dbReference type="EMBL" id="MBW0506376.1"/>
    </source>
</evidence>
<sequence length="111" mass="12498">MKLQESKVGLMNFYLIANRISQKLTSKTNGTTDESSSGSLFLDNLISESQESECLPLNNIEKGSHLHDSDNGEQGEIKELNNKTFQNTHLNKPSHTSVLQDSRKRLKYANM</sequence>
<feature type="compositionally biased region" description="Polar residues" evidence="1">
    <location>
        <begin position="85"/>
        <end position="100"/>
    </location>
</feature>
<accession>A0A9Q3DTI4</accession>
<evidence type="ECO:0000256" key="1">
    <source>
        <dbReference type="SAM" id="MobiDB-lite"/>
    </source>
</evidence>
<protein>
    <submittedName>
        <fullName evidence="2">Uncharacterized protein</fullName>
    </submittedName>
</protein>
<dbReference type="Proteomes" id="UP000765509">
    <property type="component" value="Unassembled WGS sequence"/>
</dbReference>
<dbReference type="AlphaFoldDB" id="A0A9Q3DTI4"/>
<feature type="region of interest" description="Disordered" evidence="1">
    <location>
        <begin position="85"/>
        <end position="104"/>
    </location>
</feature>
<comment type="caution">
    <text evidence="2">The sequence shown here is derived from an EMBL/GenBank/DDBJ whole genome shotgun (WGS) entry which is preliminary data.</text>
</comment>
<organism evidence="2 3">
    <name type="scientific">Austropuccinia psidii MF-1</name>
    <dbReference type="NCBI Taxonomy" id="1389203"/>
    <lineage>
        <taxon>Eukaryota</taxon>
        <taxon>Fungi</taxon>
        <taxon>Dikarya</taxon>
        <taxon>Basidiomycota</taxon>
        <taxon>Pucciniomycotina</taxon>
        <taxon>Pucciniomycetes</taxon>
        <taxon>Pucciniales</taxon>
        <taxon>Sphaerophragmiaceae</taxon>
        <taxon>Austropuccinia</taxon>
    </lineage>
</organism>
<keyword evidence="3" id="KW-1185">Reference proteome</keyword>
<gene>
    <name evidence="2" type="ORF">O181_046091</name>
</gene>